<gene>
    <name evidence="1" type="ORF">GNI_013780</name>
</gene>
<dbReference type="VEuPathDB" id="CryptoDB:GNI_013780"/>
<evidence type="ECO:0000313" key="1">
    <source>
        <dbReference type="EMBL" id="EZG83895.1"/>
    </source>
</evidence>
<name>A0A023BCL6_GRENI</name>
<dbReference type="RefSeq" id="XP_011128894.1">
    <property type="nucleotide sequence ID" value="XM_011130592.1"/>
</dbReference>
<comment type="caution">
    <text evidence="1">The sequence shown here is derived from an EMBL/GenBank/DDBJ whole genome shotgun (WGS) entry which is preliminary data.</text>
</comment>
<accession>A0A023BCL6</accession>
<sequence>MRTDNEYKAGPQTCEFKLEMRALKARISSGMVGMLALLMPGGGWRYPECGAGVRVGRRAGLIWRHTMARRSLIDGWESKEEMLNCVRWFIGSIYPEPGVGRRTIWYNDRGLPVYMAQSVEDYEQWCAVKNNEILSWLLPQERAEWMSPLDLSARVDMPAQTDILRHMFDLYTEDFGQLSVEATASPEPFTPKKGNCRSIPGLILWAGFRYDAPYMCLRDRWERLAVLSRWYPEEACEAVLKDLEQLTDLPARLMPSLFVPTALTAAPREPPVAVSKQQLNDTASLWWFDPQNEDSPLDINQNRRRRRLNPPTPRIVEEIAADVRNFVKALQKQLRQTDADKSQATPRPPGGQVACADEIRYWMKKVAIRRKAMLKERYKVAYTGCKEYVEAAYFSDESSGTVRFPVACPGWMRPLSRLRNYELRQRACFEEELVLALIHGCIRLEAVESGHHCSSLVAELDDAVHEEDCPEFTVSTGQLACLYEWHLDDVIERVATDQARDYACRVGGAIATLLWDLTGGDPADGEDLAAENLTSAEADGLLPSKRRKRE</sequence>
<organism evidence="1 2">
    <name type="scientific">Gregarina niphandrodes</name>
    <name type="common">Septate eugregarine</name>
    <dbReference type="NCBI Taxonomy" id="110365"/>
    <lineage>
        <taxon>Eukaryota</taxon>
        <taxon>Sar</taxon>
        <taxon>Alveolata</taxon>
        <taxon>Apicomplexa</taxon>
        <taxon>Conoidasida</taxon>
        <taxon>Gregarinasina</taxon>
        <taxon>Eugregarinorida</taxon>
        <taxon>Gregarinidae</taxon>
        <taxon>Gregarina</taxon>
    </lineage>
</organism>
<dbReference type="Proteomes" id="UP000019763">
    <property type="component" value="Unassembled WGS sequence"/>
</dbReference>
<keyword evidence="2" id="KW-1185">Reference proteome</keyword>
<proteinExistence type="predicted"/>
<evidence type="ECO:0000313" key="2">
    <source>
        <dbReference type="Proteomes" id="UP000019763"/>
    </source>
</evidence>
<dbReference type="EMBL" id="AFNH02000102">
    <property type="protein sequence ID" value="EZG83895.1"/>
    <property type="molecule type" value="Genomic_DNA"/>
</dbReference>
<dbReference type="GeneID" id="22910758"/>
<dbReference type="AlphaFoldDB" id="A0A023BCL6"/>
<protein>
    <submittedName>
        <fullName evidence="1">Uncharacterized protein</fullName>
    </submittedName>
</protein>
<reference evidence="1" key="1">
    <citation type="submission" date="2013-12" db="EMBL/GenBank/DDBJ databases">
        <authorList>
            <person name="Omoto C.K."/>
            <person name="Sibley D."/>
            <person name="Venepally P."/>
            <person name="Hadjithomas M."/>
            <person name="Karamycheva S."/>
            <person name="Brunk B."/>
            <person name="Roos D."/>
            <person name="Caler E."/>
            <person name="Lorenzi H."/>
        </authorList>
    </citation>
    <scope>NUCLEOTIDE SEQUENCE</scope>
</reference>